<dbReference type="OrthoDB" id="5344482at2759"/>
<dbReference type="AlphaFoldDB" id="A0A2I1D949"/>
<proteinExistence type="predicted"/>
<feature type="compositionally biased region" description="Low complexity" evidence="1">
    <location>
        <begin position="208"/>
        <end position="218"/>
    </location>
</feature>
<dbReference type="RefSeq" id="XP_024695005.1">
    <property type="nucleotide sequence ID" value="XM_024840008.1"/>
</dbReference>
<dbReference type="GeneID" id="36547532"/>
<keyword evidence="3" id="KW-1185">Reference proteome</keyword>
<feature type="compositionally biased region" description="Pro residues" evidence="1">
    <location>
        <begin position="11"/>
        <end position="20"/>
    </location>
</feature>
<comment type="caution">
    <text evidence="2">The sequence shown here is derived from an EMBL/GenBank/DDBJ whole genome shotgun (WGS) entry which is preliminary data.</text>
</comment>
<evidence type="ECO:0000313" key="2">
    <source>
        <dbReference type="EMBL" id="PKY06411.1"/>
    </source>
</evidence>
<gene>
    <name evidence="2" type="ORF">P168DRAFT_316418</name>
</gene>
<dbReference type="EMBL" id="MSFM01000003">
    <property type="protein sequence ID" value="PKY06411.1"/>
    <property type="molecule type" value="Genomic_DNA"/>
</dbReference>
<organism evidence="2 3">
    <name type="scientific">Aspergillus campestris (strain IBT 28561)</name>
    <dbReference type="NCBI Taxonomy" id="1392248"/>
    <lineage>
        <taxon>Eukaryota</taxon>
        <taxon>Fungi</taxon>
        <taxon>Dikarya</taxon>
        <taxon>Ascomycota</taxon>
        <taxon>Pezizomycotina</taxon>
        <taxon>Eurotiomycetes</taxon>
        <taxon>Eurotiomycetidae</taxon>
        <taxon>Eurotiales</taxon>
        <taxon>Aspergillaceae</taxon>
        <taxon>Aspergillus</taxon>
        <taxon>Aspergillus subgen. Circumdati</taxon>
    </lineage>
</organism>
<feature type="region of interest" description="Disordered" evidence="1">
    <location>
        <begin position="1"/>
        <end position="21"/>
    </location>
</feature>
<evidence type="ECO:0000256" key="1">
    <source>
        <dbReference type="SAM" id="MobiDB-lite"/>
    </source>
</evidence>
<feature type="region of interest" description="Disordered" evidence="1">
    <location>
        <begin position="301"/>
        <end position="343"/>
    </location>
</feature>
<sequence length="343" mass="37066">MSTSPASDPQIPTPQSPPPLTTISALARFEFEAGKANDGTKVLMIEWEDQDHRPSSGSWHVTWEGKQAVLPADEQANDHTRRLYFLLPPHVTIPPVISLAYAPRDQRDGPDPPLSLNPLPAIFPPELGATGSSAGRKGVLHTIWAKKRLRVLDQEIQQECESNVEGVALHMALQEKDWIETNFGVSNQHSHLSKTKDAASTANPAYPMGPTTPVSPTTGGKLGEKLKGLKLQTGDGQLSPLSDAHHLLSPESPDVAVSSFNSFHRQTQPQSQTQPQTQPHIKAVLPPESIQAQQPAHGFAAMGTMGTMGRSSGGDDELFAKALSPRTPDLPRSPFSFAPERLV</sequence>
<evidence type="ECO:0000313" key="3">
    <source>
        <dbReference type="Proteomes" id="UP000234254"/>
    </source>
</evidence>
<dbReference type="VEuPathDB" id="FungiDB:P168DRAFT_316418"/>
<dbReference type="Proteomes" id="UP000234254">
    <property type="component" value="Unassembled WGS sequence"/>
</dbReference>
<protein>
    <submittedName>
        <fullName evidence="2">Uncharacterized protein</fullName>
    </submittedName>
</protein>
<accession>A0A2I1D949</accession>
<reference evidence="2" key="1">
    <citation type="submission" date="2016-12" db="EMBL/GenBank/DDBJ databases">
        <title>The genomes of Aspergillus section Nigri reveals drivers in fungal speciation.</title>
        <authorList>
            <consortium name="DOE Joint Genome Institute"/>
            <person name="Vesth T.C."/>
            <person name="Nybo J."/>
            <person name="Theobald S."/>
            <person name="Brandl J."/>
            <person name="Frisvad J.C."/>
            <person name="Nielsen K.F."/>
            <person name="Lyhne E.K."/>
            <person name="Kogle M.E."/>
            <person name="Kuo A."/>
            <person name="Riley R."/>
            <person name="Clum A."/>
            <person name="Nolan M."/>
            <person name="Lipzen A."/>
            <person name="Salamov A."/>
            <person name="Henrissat B."/>
            <person name="Wiebenga A."/>
            <person name="De vries R.P."/>
            <person name="Grigoriev I.V."/>
            <person name="Mortensen U.H."/>
            <person name="Andersen M.R."/>
            <person name="Baker S.E."/>
        </authorList>
    </citation>
    <scope>NUCLEOTIDE SEQUENCE</scope>
    <source>
        <strain evidence="2">IBT 28561</strain>
    </source>
</reference>
<feature type="region of interest" description="Disordered" evidence="1">
    <location>
        <begin position="196"/>
        <end position="218"/>
    </location>
</feature>
<feature type="region of interest" description="Disordered" evidence="1">
    <location>
        <begin position="237"/>
        <end position="256"/>
    </location>
</feature>
<name>A0A2I1D949_ASPC2</name>